<keyword evidence="11" id="KW-1185">Reference proteome</keyword>
<evidence type="ECO:0000256" key="5">
    <source>
        <dbReference type="ARBA" id="ARBA00047899"/>
    </source>
</evidence>
<protein>
    <recommendedName>
        <fullName evidence="2">non-specific serine/threonine protein kinase</fullName>
        <ecNumber evidence="2">2.7.11.1</ecNumber>
    </recommendedName>
</protein>
<evidence type="ECO:0000256" key="2">
    <source>
        <dbReference type="ARBA" id="ARBA00012513"/>
    </source>
</evidence>
<keyword evidence="7" id="KW-0812">Transmembrane</keyword>
<comment type="catalytic activity">
    <reaction evidence="5">
        <text>L-threonyl-[protein] + ATP = O-phospho-L-threonyl-[protein] + ADP + H(+)</text>
        <dbReference type="Rhea" id="RHEA:46608"/>
        <dbReference type="Rhea" id="RHEA-COMP:11060"/>
        <dbReference type="Rhea" id="RHEA-COMP:11605"/>
        <dbReference type="ChEBI" id="CHEBI:15378"/>
        <dbReference type="ChEBI" id="CHEBI:30013"/>
        <dbReference type="ChEBI" id="CHEBI:30616"/>
        <dbReference type="ChEBI" id="CHEBI:61977"/>
        <dbReference type="ChEBI" id="CHEBI:456216"/>
        <dbReference type="EC" id="2.7.11.1"/>
    </reaction>
</comment>
<name>A0A2P5AQY2_PARAD</name>
<keyword evidence="7" id="KW-1133">Transmembrane helix</keyword>
<evidence type="ECO:0000313" key="10">
    <source>
        <dbReference type="EMBL" id="PON38959.1"/>
    </source>
</evidence>
<evidence type="ECO:0000259" key="8">
    <source>
        <dbReference type="Pfam" id="PF13947"/>
    </source>
</evidence>
<organism evidence="10 11">
    <name type="scientific">Parasponia andersonii</name>
    <name type="common">Sponia andersonii</name>
    <dbReference type="NCBI Taxonomy" id="3476"/>
    <lineage>
        <taxon>Eukaryota</taxon>
        <taxon>Viridiplantae</taxon>
        <taxon>Streptophyta</taxon>
        <taxon>Embryophyta</taxon>
        <taxon>Tracheophyta</taxon>
        <taxon>Spermatophyta</taxon>
        <taxon>Magnoliopsida</taxon>
        <taxon>eudicotyledons</taxon>
        <taxon>Gunneridae</taxon>
        <taxon>Pentapetalae</taxon>
        <taxon>rosids</taxon>
        <taxon>fabids</taxon>
        <taxon>Rosales</taxon>
        <taxon>Cannabaceae</taxon>
        <taxon>Parasponia</taxon>
    </lineage>
</organism>
<dbReference type="EMBL" id="JXTB01000480">
    <property type="protein sequence ID" value="PON38959.1"/>
    <property type="molecule type" value="Genomic_DNA"/>
</dbReference>
<comment type="caution">
    <text evidence="10">The sequence shown here is derived from an EMBL/GenBank/DDBJ whole genome shotgun (WGS) entry which is preliminary data.</text>
</comment>
<dbReference type="InterPro" id="IPR032872">
    <property type="entry name" value="WAK_assoc_C"/>
</dbReference>
<keyword evidence="7" id="KW-0472">Membrane</keyword>
<feature type="domain" description="Wall-associated receptor kinase galacturonan-binding" evidence="8">
    <location>
        <begin position="43"/>
        <end position="110"/>
    </location>
</feature>
<accession>A0A2P5AQY2</accession>
<evidence type="ECO:0000313" key="11">
    <source>
        <dbReference type="Proteomes" id="UP000237105"/>
    </source>
</evidence>
<dbReference type="InterPro" id="IPR025287">
    <property type="entry name" value="WAK_GUB"/>
</dbReference>
<dbReference type="GO" id="GO:0004674">
    <property type="term" value="F:protein serine/threonine kinase activity"/>
    <property type="evidence" value="ECO:0007669"/>
    <property type="project" value="UniProtKB-EC"/>
</dbReference>
<dbReference type="EC" id="2.7.11.1" evidence="2"/>
<dbReference type="Proteomes" id="UP000237105">
    <property type="component" value="Unassembled WGS sequence"/>
</dbReference>
<evidence type="ECO:0000256" key="1">
    <source>
        <dbReference type="ARBA" id="ARBA00004167"/>
    </source>
</evidence>
<dbReference type="PANTHER" id="PTHR33138:SF1">
    <property type="entry name" value="OS01G0113900 PROTEIN"/>
    <property type="match status" value="1"/>
</dbReference>
<evidence type="ECO:0000256" key="4">
    <source>
        <dbReference type="ARBA" id="ARBA00023180"/>
    </source>
</evidence>
<dbReference type="Pfam" id="PF13947">
    <property type="entry name" value="GUB_WAK_bind"/>
    <property type="match status" value="1"/>
</dbReference>
<keyword evidence="4" id="KW-0325">Glycoprotein</keyword>
<comment type="subcellular location">
    <subcellularLocation>
        <location evidence="1">Membrane</location>
        <topology evidence="1">Single-pass membrane protein</topology>
    </subcellularLocation>
</comment>
<comment type="catalytic activity">
    <reaction evidence="6">
        <text>L-seryl-[protein] + ATP = O-phospho-L-seryl-[protein] + ADP + H(+)</text>
        <dbReference type="Rhea" id="RHEA:17989"/>
        <dbReference type="Rhea" id="RHEA-COMP:9863"/>
        <dbReference type="Rhea" id="RHEA-COMP:11604"/>
        <dbReference type="ChEBI" id="CHEBI:15378"/>
        <dbReference type="ChEBI" id="CHEBI:29999"/>
        <dbReference type="ChEBI" id="CHEBI:30616"/>
        <dbReference type="ChEBI" id="CHEBI:83421"/>
        <dbReference type="ChEBI" id="CHEBI:456216"/>
        <dbReference type="EC" id="2.7.11.1"/>
    </reaction>
</comment>
<keyword evidence="3" id="KW-0732">Signal</keyword>
<keyword evidence="10" id="KW-0675">Receptor</keyword>
<evidence type="ECO:0000256" key="6">
    <source>
        <dbReference type="ARBA" id="ARBA00048679"/>
    </source>
</evidence>
<evidence type="ECO:0000256" key="3">
    <source>
        <dbReference type="ARBA" id="ARBA00022729"/>
    </source>
</evidence>
<keyword evidence="10" id="KW-0808">Transferase</keyword>
<evidence type="ECO:0000259" key="9">
    <source>
        <dbReference type="Pfam" id="PF14380"/>
    </source>
</evidence>
<dbReference type="GO" id="GO:0030247">
    <property type="term" value="F:polysaccharide binding"/>
    <property type="evidence" value="ECO:0007669"/>
    <property type="project" value="InterPro"/>
</dbReference>
<dbReference type="PANTHER" id="PTHR33138">
    <property type="entry name" value="OS01G0690200 PROTEIN"/>
    <property type="match status" value="1"/>
</dbReference>
<sequence length="289" mass="32424">MEDSSDLSLKSLLITIISIFLVCSTTTFPSSRGEEDDDRFRECSRGYECGELRNLSYPFWGGDQPQHCGHPDFHVTCHSGNHSVFRVENGQYSILSFKYSDRNNTLRVARFDMLDGPCSRQVQNVNTTTSRYLQYGLDVHFASTVKNLTLFYGCKTPEAAYFPYKFSCPEKSGTVFYANDSLLESVEPNLRPGSCSEVIWVPIFPDALDKSLSSGDDGMEEVGRALSEGFEVIYSESEVCKECEDSGGICGYDSSTSDQYFRCFCRDGVTTGLCIPRPGMFYFLAFIIL</sequence>
<proteinExistence type="predicted"/>
<dbReference type="OrthoDB" id="1194217at2759"/>
<dbReference type="STRING" id="3476.A0A2P5AQY2"/>
<dbReference type="Pfam" id="PF14380">
    <property type="entry name" value="WAK_assoc"/>
    <property type="match status" value="1"/>
</dbReference>
<feature type="domain" description="Wall-associated receptor kinase C-terminal" evidence="9">
    <location>
        <begin position="186"/>
        <end position="268"/>
    </location>
</feature>
<reference evidence="11" key="1">
    <citation type="submission" date="2016-06" db="EMBL/GenBank/DDBJ databases">
        <title>Parallel loss of symbiosis genes in relatives of nitrogen-fixing non-legume Parasponia.</title>
        <authorList>
            <person name="Van Velzen R."/>
            <person name="Holmer R."/>
            <person name="Bu F."/>
            <person name="Rutten L."/>
            <person name="Van Zeijl A."/>
            <person name="Liu W."/>
            <person name="Santuari L."/>
            <person name="Cao Q."/>
            <person name="Sharma T."/>
            <person name="Shen D."/>
            <person name="Roswanjaya Y."/>
            <person name="Wardhani T."/>
            <person name="Kalhor M.S."/>
            <person name="Jansen J."/>
            <person name="Van den Hoogen J."/>
            <person name="Gungor B."/>
            <person name="Hartog M."/>
            <person name="Hontelez J."/>
            <person name="Verver J."/>
            <person name="Yang W.-C."/>
            <person name="Schijlen E."/>
            <person name="Repin R."/>
            <person name="Schilthuizen M."/>
            <person name="Schranz E."/>
            <person name="Heidstra R."/>
            <person name="Miyata K."/>
            <person name="Fedorova E."/>
            <person name="Kohlen W."/>
            <person name="Bisseling T."/>
            <person name="Smit S."/>
            <person name="Geurts R."/>
        </authorList>
    </citation>
    <scope>NUCLEOTIDE SEQUENCE [LARGE SCALE GENOMIC DNA]</scope>
    <source>
        <strain evidence="11">cv. WU1-14</strain>
    </source>
</reference>
<gene>
    <name evidence="10" type="ORF">PanWU01x14_308740</name>
</gene>
<feature type="transmembrane region" description="Helical" evidence="7">
    <location>
        <begin position="12"/>
        <end position="31"/>
    </location>
</feature>
<evidence type="ECO:0000256" key="7">
    <source>
        <dbReference type="SAM" id="Phobius"/>
    </source>
</evidence>
<keyword evidence="10" id="KW-0418">Kinase</keyword>
<dbReference type="AlphaFoldDB" id="A0A2P5AQY2"/>
<dbReference type="GO" id="GO:0016020">
    <property type="term" value="C:membrane"/>
    <property type="evidence" value="ECO:0007669"/>
    <property type="project" value="UniProtKB-SubCell"/>
</dbReference>